<name>A0A2P8F6Y8_9RHOB</name>
<evidence type="ECO:0000313" key="4">
    <source>
        <dbReference type="Proteomes" id="UP000240418"/>
    </source>
</evidence>
<reference evidence="3 4" key="1">
    <citation type="submission" date="2018-03" db="EMBL/GenBank/DDBJ databases">
        <title>Genomic Encyclopedia of Archaeal and Bacterial Type Strains, Phase II (KMG-II): from individual species to whole genera.</title>
        <authorList>
            <person name="Goeker M."/>
        </authorList>
    </citation>
    <scope>NUCLEOTIDE SEQUENCE [LARGE SCALE GENOMIC DNA]</scope>
    <source>
        <strain evidence="3 4">DSM 100673</strain>
    </source>
</reference>
<dbReference type="RefSeq" id="WP_106609993.1">
    <property type="nucleotide sequence ID" value="NZ_PYGJ01000017.1"/>
</dbReference>
<comment type="similarity">
    <text evidence="1">Belongs to the YciI family.</text>
</comment>
<sequence>MVAWNEYKDMARGRGALALELYVVESTPAGAPEDVKANLPSHLDYQRQLEEKGTLVLAGPLSDPTGETMVGAGLILYRADSMKAAKELAENDPMHASGARGFTLRKWLVNEGNLTINVGLSTGAAKLK</sequence>
<dbReference type="PANTHER" id="PTHR37828:SF1">
    <property type="entry name" value="YCII-RELATED DOMAIN-CONTAINING PROTEIN"/>
    <property type="match status" value="1"/>
</dbReference>
<keyword evidence="4" id="KW-1185">Reference proteome</keyword>
<evidence type="ECO:0000256" key="1">
    <source>
        <dbReference type="ARBA" id="ARBA00007689"/>
    </source>
</evidence>
<dbReference type="InterPro" id="IPR011008">
    <property type="entry name" value="Dimeric_a/b-barrel"/>
</dbReference>
<comment type="caution">
    <text evidence="3">The sequence shown here is derived from an EMBL/GenBank/DDBJ whole genome shotgun (WGS) entry which is preliminary data.</text>
</comment>
<protein>
    <recommendedName>
        <fullName evidence="2">YCII-related domain-containing protein</fullName>
    </recommendedName>
</protein>
<dbReference type="InterPro" id="IPR005545">
    <property type="entry name" value="YCII"/>
</dbReference>
<organism evidence="3 4">
    <name type="scientific">Shimia abyssi</name>
    <dbReference type="NCBI Taxonomy" id="1662395"/>
    <lineage>
        <taxon>Bacteria</taxon>
        <taxon>Pseudomonadati</taxon>
        <taxon>Pseudomonadota</taxon>
        <taxon>Alphaproteobacteria</taxon>
        <taxon>Rhodobacterales</taxon>
        <taxon>Roseobacteraceae</taxon>
    </lineage>
</organism>
<dbReference type="Proteomes" id="UP000240418">
    <property type="component" value="Unassembled WGS sequence"/>
</dbReference>
<dbReference type="PANTHER" id="PTHR37828">
    <property type="entry name" value="GSR2449 PROTEIN"/>
    <property type="match status" value="1"/>
</dbReference>
<dbReference type="SUPFAM" id="SSF54909">
    <property type="entry name" value="Dimeric alpha+beta barrel"/>
    <property type="match status" value="1"/>
</dbReference>
<dbReference type="AlphaFoldDB" id="A0A2P8F6Y8"/>
<dbReference type="Gene3D" id="3.30.70.1060">
    <property type="entry name" value="Dimeric alpha+beta barrel"/>
    <property type="match status" value="1"/>
</dbReference>
<feature type="domain" description="YCII-related" evidence="2">
    <location>
        <begin position="28"/>
        <end position="99"/>
    </location>
</feature>
<evidence type="ECO:0000313" key="3">
    <source>
        <dbReference type="EMBL" id="PSL17485.1"/>
    </source>
</evidence>
<dbReference type="Pfam" id="PF03795">
    <property type="entry name" value="YCII"/>
    <property type="match status" value="1"/>
</dbReference>
<dbReference type="OrthoDB" id="5523400at2"/>
<accession>A0A2P8F6Y8</accession>
<evidence type="ECO:0000259" key="2">
    <source>
        <dbReference type="Pfam" id="PF03795"/>
    </source>
</evidence>
<gene>
    <name evidence="3" type="ORF">CLV88_11748</name>
</gene>
<dbReference type="EMBL" id="PYGJ01000017">
    <property type="protein sequence ID" value="PSL17485.1"/>
    <property type="molecule type" value="Genomic_DNA"/>
</dbReference>
<proteinExistence type="inferred from homology"/>